<accession>A0A8S5QE93</accession>
<name>A0A8S5QE93_9CAUD</name>
<organism evidence="1">
    <name type="scientific">Siphoviridae sp. ctbvd11</name>
    <dbReference type="NCBI Taxonomy" id="2825567"/>
    <lineage>
        <taxon>Viruses</taxon>
        <taxon>Duplodnaviria</taxon>
        <taxon>Heunggongvirae</taxon>
        <taxon>Uroviricota</taxon>
        <taxon>Caudoviricetes</taxon>
    </lineage>
</organism>
<sequence length="87" mass="10207">MTTAEEARRRTLNAIKETYKDQLELIDAIIDRACDKLQYEDTVTFESDEDRSNVRLYLDELGYETWCGVGGECKLTISWRHEKSNKK</sequence>
<proteinExistence type="predicted"/>
<evidence type="ECO:0000313" key="1">
    <source>
        <dbReference type="EMBL" id="DAE17195.1"/>
    </source>
</evidence>
<reference evidence="1" key="1">
    <citation type="journal article" date="2021" name="Proc. Natl. Acad. Sci. U.S.A.">
        <title>A Catalog of Tens of Thousands of Viruses from Human Metagenomes Reveals Hidden Associations with Chronic Diseases.</title>
        <authorList>
            <person name="Tisza M.J."/>
            <person name="Buck C.B."/>
        </authorList>
    </citation>
    <scope>NUCLEOTIDE SEQUENCE</scope>
    <source>
        <strain evidence="1">Ctbvd11</strain>
    </source>
</reference>
<dbReference type="EMBL" id="BK015636">
    <property type="protein sequence ID" value="DAE17195.1"/>
    <property type="molecule type" value="Genomic_DNA"/>
</dbReference>
<protein>
    <submittedName>
        <fullName evidence="1">Uncharacterized protein</fullName>
    </submittedName>
</protein>